<dbReference type="GO" id="GO:0070373">
    <property type="term" value="P:negative regulation of ERK1 and ERK2 cascade"/>
    <property type="evidence" value="ECO:0007669"/>
    <property type="project" value="TreeGrafter"/>
</dbReference>
<keyword evidence="10" id="KW-0812">Transmembrane</keyword>
<dbReference type="PROSITE" id="PS50055">
    <property type="entry name" value="TYR_PHOSPHATASE_PTP"/>
    <property type="match status" value="1"/>
</dbReference>
<evidence type="ECO:0000313" key="12">
    <source>
        <dbReference type="Proteomes" id="UP001152795"/>
    </source>
</evidence>
<dbReference type="AlphaFoldDB" id="A0A7D9D9D0"/>
<feature type="compositionally biased region" description="Polar residues" evidence="9">
    <location>
        <begin position="532"/>
        <end position="543"/>
    </location>
</feature>
<evidence type="ECO:0000256" key="1">
    <source>
        <dbReference type="ARBA" id="ARBA00004308"/>
    </source>
</evidence>
<dbReference type="GO" id="GO:0012505">
    <property type="term" value="C:endomembrane system"/>
    <property type="evidence" value="ECO:0007669"/>
    <property type="project" value="UniProtKB-SubCell"/>
</dbReference>
<feature type="transmembrane region" description="Helical" evidence="10">
    <location>
        <begin position="680"/>
        <end position="701"/>
    </location>
</feature>
<reference evidence="11" key="1">
    <citation type="submission" date="2020-04" db="EMBL/GenBank/DDBJ databases">
        <authorList>
            <person name="Alioto T."/>
            <person name="Alioto T."/>
            <person name="Gomez Garrido J."/>
        </authorList>
    </citation>
    <scope>NUCLEOTIDE SEQUENCE</scope>
    <source>
        <strain evidence="11">A484AB</strain>
    </source>
</reference>
<keyword evidence="7 10" id="KW-0472">Membrane</keyword>
<feature type="compositionally biased region" description="Acidic residues" evidence="9">
    <location>
        <begin position="355"/>
        <end position="397"/>
    </location>
</feature>
<dbReference type="InterPro" id="IPR003595">
    <property type="entry name" value="Tyr_Pase_cat"/>
</dbReference>
<dbReference type="SMART" id="SM00404">
    <property type="entry name" value="PTPc_motif"/>
    <property type="match status" value="1"/>
</dbReference>
<dbReference type="InterPro" id="IPR051985">
    <property type="entry name" value="NR_tyrosine_phosphatase"/>
</dbReference>
<keyword evidence="5" id="KW-0378">Hydrolase</keyword>
<evidence type="ECO:0000256" key="4">
    <source>
        <dbReference type="ARBA" id="ARBA00022553"/>
    </source>
</evidence>
<dbReference type="GO" id="GO:0004726">
    <property type="term" value="F:non-membrane spanning protein tyrosine phosphatase activity"/>
    <property type="evidence" value="ECO:0007669"/>
    <property type="project" value="TreeGrafter"/>
</dbReference>
<feature type="region of interest" description="Disordered" evidence="9">
    <location>
        <begin position="289"/>
        <end position="423"/>
    </location>
</feature>
<evidence type="ECO:0000256" key="9">
    <source>
        <dbReference type="SAM" id="MobiDB-lite"/>
    </source>
</evidence>
<evidence type="ECO:0000256" key="5">
    <source>
        <dbReference type="ARBA" id="ARBA00022801"/>
    </source>
</evidence>
<accession>A0A7D9D9D0</accession>
<comment type="subcellular location">
    <subcellularLocation>
        <location evidence="1">Endomembrane system</location>
    </subcellularLocation>
</comment>
<dbReference type="GO" id="GO:0005634">
    <property type="term" value="C:nucleus"/>
    <property type="evidence" value="ECO:0007669"/>
    <property type="project" value="TreeGrafter"/>
</dbReference>
<dbReference type="InterPro" id="IPR000387">
    <property type="entry name" value="Tyr_Pase_dom"/>
</dbReference>
<dbReference type="Pfam" id="PF00102">
    <property type="entry name" value="Y_phosphatase"/>
    <property type="match status" value="1"/>
</dbReference>
<organism evidence="11 12">
    <name type="scientific">Paramuricea clavata</name>
    <name type="common">Red gorgonian</name>
    <name type="synonym">Violescent sea-whip</name>
    <dbReference type="NCBI Taxonomy" id="317549"/>
    <lineage>
        <taxon>Eukaryota</taxon>
        <taxon>Metazoa</taxon>
        <taxon>Cnidaria</taxon>
        <taxon>Anthozoa</taxon>
        <taxon>Octocorallia</taxon>
        <taxon>Malacalcyonacea</taxon>
        <taxon>Plexauridae</taxon>
        <taxon>Paramuricea</taxon>
    </lineage>
</organism>
<keyword evidence="8" id="KW-0175">Coiled coil</keyword>
<dbReference type="EC" id="3.1.3.48" evidence="3"/>
<feature type="compositionally biased region" description="Polar residues" evidence="9">
    <location>
        <begin position="400"/>
        <end position="414"/>
    </location>
</feature>
<dbReference type="PANTHER" id="PTHR46047:SF3">
    <property type="entry name" value="TYROSINE-PROTEIN PHOSPHATASE NON-RECEPTOR TYPE 61F"/>
    <property type="match status" value="1"/>
</dbReference>
<dbReference type="GO" id="GO:0046426">
    <property type="term" value="P:negative regulation of receptor signaling pathway via JAK-STAT"/>
    <property type="evidence" value="ECO:0007669"/>
    <property type="project" value="TreeGrafter"/>
</dbReference>
<dbReference type="PRINTS" id="PR00700">
    <property type="entry name" value="PRTYPHPHTASE"/>
</dbReference>
<dbReference type="SMART" id="SM00194">
    <property type="entry name" value="PTPc"/>
    <property type="match status" value="1"/>
</dbReference>
<dbReference type="GO" id="GO:0019901">
    <property type="term" value="F:protein kinase binding"/>
    <property type="evidence" value="ECO:0007669"/>
    <property type="project" value="TreeGrafter"/>
</dbReference>
<dbReference type="InterPro" id="IPR029021">
    <property type="entry name" value="Prot-tyrosine_phosphatase-like"/>
</dbReference>
<feature type="compositionally biased region" description="Basic and acidic residues" evidence="9">
    <location>
        <begin position="502"/>
        <end position="511"/>
    </location>
</feature>
<dbReference type="PROSITE" id="PS00383">
    <property type="entry name" value="TYR_PHOSPHATASE_1"/>
    <property type="match status" value="1"/>
</dbReference>
<dbReference type="InterPro" id="IPR000242">
    <property type="entry name" value="PTP_cat"/>
</dbReference>
<comment type="similarity">
    <text evidence="2">Belongs to the protein-tyrosine phosphatase family. Non-receptor class 1 subfamily.</text>
</comment>
<dbReference type="OrthoDB" id="9450131at2759"/>
<feature type="compositionally biased region" description="Basic and acidic residues" evidence="9">
    <location>
        <begin position="297"/>
        <end position="322"/>
    </location>
</feature>
<gene>
    <name evidence="11" type="ORF">PACLA_8A024340</name>
</gene>
<evidence type="ECO:0000256" key="8">
    <source>
        <dbReference type="SAM" id="Coils"/>
    </source>
</evidence>
<keyword evidence="6" id="KW-0904">Protein phosphatase</keyword>
<name>A0A7D9D9D0_PARCT</name>
<evidence type="ECO:0000256" key="6">
    <source>
        <dbReference type="ARBA" id="ARBA00022912"/>
    </source>
</evidence>
<evidence type="ECO:0000256" key="10">
    <source>
        <dbReference type="SAM" id="Phobius"/>
    </source>
</evidence>
<dbReference type="Proteomes" id="UP001152795">
    <property type="component" value="Unassembled WGS sequence"/>
</dbReference>
<comment type="caution">
    <text evidence="11">The sequence shown here is derived from an EMBL/GenBank/DDBJ whole genome shotgun (WGS) entry which is preliminary data.</text>
</comment>
<evidence type="ECO:0000256" key="7">
    <source>
        <dbReference type="ARBA" id="ARBA00023136"/>
    </source>
</evidence>
<keyword evidence="4" id="KW-0597">Phosphoprotein</keyword>
<dbReference type="EMBL" id="CACRXK020000255">
    <property type="protein sequence ID" value="CAB3980081.1"/>
    <property type="molecule type" value="Genomic_DNA"/>
</dbReference>
<protein>
    <recommendedName>
        <fullName evidence="3">protein-tyrosine-phosphatase</fullName>
        <ecNumber evidence="3">3.1.3.48</ecNumber>
    </recommendedName>
</protein>
<keyword evidence="12" id="KW-1185">Reference proteome</keyword>
<feature type="coiled-coil region" evidence="8">
    <location>
        <begin position="424"/>
        <end position="451"/>
    </location>
</feature>
<proteinExistence type="inferred from homology"/>
<feature type="region of interest" description="Disordered" evidence="9">
    <location>
        <begin position="460"/>
        <end position="653"/>
    </location>
</feature>
<feature type="compositionally biased region" description="Acidic residues" evidence="9">
    <location>
        <begin position="329"/>
        <end position="340"/>
    </location>
</feature>
<evidence type="ECO:0000313" key="11">
    <source>
        <dbReference type="EMBL" id="CAB3980081.1"/>
    </source>
</evidence>
<feature type="compositionally biased region" description="Basic and acidic residues" evidence="9">
    <location>
        <begin position="628"/>
        <end position="653"/>
    </location>
</feature>
<sequence length="703" mass="78096">MDDSRSWHSTFQHLNIKAKSTAGSQKVGKSAENRNYNRYRDVVPYDHSLVRLRNSDTEYINANFVKVASIRKEYILTQGPLANTCKHFWEMVWEQNTYSVVMLNRVVEKNQLKCHQYWPLEGSLTAGDIKVTVVEEDDHTEFIVRVLELEHLKEKSKRSIRHFHYVAWPDFGVPSSPQAFLKYLLTVQEYQSSVQDVGPPVIHCSAGIGRSGTFALIDSALTEIQQKDNMMDYDVKSKLLEMRTYRPGLIQTTEQLHFSYIAILEGANMVAPSAYSNAYYSMTGESAEEYEEEEEYVDRADKRRADGEQDDQPGGKEPRKEPIAAVTESESESESGEDDQVGLSDVNAHLNDSSEVGDESSEQPGDESDEAGEDNGEAGDESEEPGDDGNEEGEDDNSGQVQEPTVNDNAQSENLGFPAITVTATSSETLADRLEEQVDNIEEDKGGTVDQAQHKYSAIAEPHSSIVDADHHVTGTGGDGIETQATDESETISGNSDSQSEQCKHNSDDTIKYPVTESQGDFETADDCKGQTPGQSSVCSGHFSSDFEIKSSEDVISAGPGSRDVAGSSQSVEKVVDRWQCSDNEEGTDSKEPRPKRSAIRRNSLEGGKRKSVTFVPTVNGEADVEDTMERESAGYVDEKETESSHVRRRAVEERKRNLASKVDEIKKKMQNSEESEDSLSSTMIGFVLCVAVVGFAYFYYYY</sequence>
<evidence type="ECO:0000256" key="3">
    <source>
        <dbReference type="ARBA" id="ARBA00013064"/>
    </source>
</evidence>
<feature type="compositionally biased region" description="Polar residues" evidence="9">
    <location>
        <begin position="491"/>
        <end position="501"/>
    </location>
</feature>
<keyword evidence="10" id="KW-1133">Transmembrane helix</keyword>
<dbReference type="Gene3D" id="3.90.190.10">
    <property type="entry name" value="Protein tyrosine phosphatase superfamily"/>
    <property type="match status" value="1"/>
</dbReference>
<dbReference type="SUPFAM" id="SSF52799">
    <property type="entry name" value="(Phosphotyrosine protein) phosphatases II"/>
    <property type="match status" value="1"/>
</dbReference>
<evidence type="ECO:0000256" key="2">
    <source>
        <dbReference type="ARBA" id="ARBA00009701"/>
    </source>
</evidence>
<dbReference type="GO" id="GO:0005737">
    <property type="term" value="C:cytoplasm"/>
    <property type="evidence" value="ECO:0007669"/>
    <property type="project" value="TreeGrafter"/>
</dbReference>
<dbReference type="PANTHER" id="PTHR46047">
    <property type="entry name" value="TYROSINE-PROTEIN PHOSPHATASE NON-RECEPTOR TYPE 61F"/>
    <property type="match status" value="1"/>
</dbReference>
<dbReference type="InterPro" id="IPR016130">
    <property type="entry name" value="Tyr_Pase_AS"/>
</dbReference>
<dbReference type="PROSITE" id="PS50056">
    <property type="entry name" value="TYR_PHOSPHATASE_2"/>
    <property type="match status" value="1"/>
</dbReference>